<keyword evidence="4" id="KW-1185">Reference proteome</keyword>
<dbReference type="EMBL" id="CP072754">
    <property type="protein sequence ID" value="QUC19019.1"/>
    <property type="molecule type" value="Genomic_DNA"/>
</dbReference>
<organism evidence="2 5">
    <name type="scientific">Ustilaginoidea virens</name>
    <name type="common">Rice false smut fungus</name>
    <name type="synonym">Villosiclava virens</name>
    <dbReference type="NCBI Taxonomy" id="1159556"/>
    <lineage>
        <taxon>Eukaryota</taxon>
        <taxon>Fungi</taxon>
        <taxon>Dikarya</taxon>
        <taxon>Ascomycota</taxon>
        <taxon>Pezizomycotina</taxon>
        <taxon>Sordariomycetes</taxon>
        <taxon>Hypocreomycetidae</taxon>
        <taxon>Hypocreales</taxon>
        <taxon>Clavicipitaceae</taxon>
        <taxon>Ustilaginoidea</taxon>
    </lineage>
</organism>
<dbReference type="EMBL" id="BBTG02000013">
    <property type="protein sequence ID" value="GAO18824.1"/>
    <property type="molecule type" value="Genomic_DNA"/>
</dbReference>
<evidence type="ECO:0000259" key="1">
    <source>
        <dbReference type="Pfam" id="PF18922"/>
    </source>
</evidence>
<evidence type="ECO:0000313" key="5">
    <source>
        <dbReference type="Proteomes" id="UP000054053"/>
    </source>
</evidence>
<name>A0A063BR31_USTVR</name>
<protein>
    <recommendedName>
        <fullName evidence="1">DUF5672 domain-containing protein</fullName>
    </recommendedName>
</protein>
<dbReference type="OrthoDB" id="10025998at2759"/>
<dbReference type="GeneID" id="66064038"/>
<sequence>MSALAMFGKSNGAAWSPAITRTRCLIAAGLFIVWLAAFAHPSLFHARIKDAHRMLPSFKPKGQQHLAVPHARYNASKVALIIEPEPLPILVPLILHMIAVVPSDWRFVFIGSRNSVFSVGRSFGVQIQRSLGKIDLQVLPRPWIIKSAEHRSRLLTDRRFYDEFLPGVEWLLRFDRDSILCANSETSLNEWLDWSFTGAARPKDDKFAGYGGLSLRRVSAIQSILGFQKRYNNSEPEDEWYGKRFAVTPGAKVPKGGEGALAVQDVLKDKPMGYYAPKAGRDLNKDVWKMPETRRKIFDYCPELAIVMDMKLENERCQGDNQEGEII</sequence>
<dbReference type="RefSeq" id="XP_042996692.1">
    <property type="nucleotide sequence ID" value="XM_043140758.1"/>
</dbReference>
<dbReference type="InterPro" id="IPR043729">
    <property type="entry name" value="DUF5672"/>
</dbReference>
<evidence type="ECO:0000313" key="3">
    <source>
        <dbReference type="EMBL" id="QUC19019.1"/>
    </source>
</evidence>
<reference evidence="3" key="3">
    <citation type="submission" date="2020-03" db="EMBL/GenBank/DDBJ databases">
        <title>A mixture of massive structural variations and highly conserved coding sequences in Ustilaginoidea virens genome.</title>
        <authorList>
            <person name="Zhang K."/>
            <person name="Zhao Z."/>
            <person name="Zhang Z."/>
            <person name="Li Y."/>
            <person name="Hsiang T."/>
            <person name="Sun W."/>
        </authorList>
    </citation>
    <scope>NUCLEOTIDE SEQUENCE</scope>
    <source>
        <strain evidence="3">UV-8b</strain>
    </source>
</reference>
<gene>
    <name evidence="3" type="ORF">UV8b_03260</name>
    <name evidence="2" type="ORF">UVI_02029950</name>
</gene>
<dbReference type="Proteomes" id="UP000027002">
    <property type="component" value="Chromosome 2"/>
</dbReference>
<feature type="domain" description="DUF5672" evidence="1">
    <location>
        <begin position="134"/>
        <end position="259"/>
    </location>
</feature>
<dbReference type="AlphaFoldDB" id="A0A063BR31"/>
<dbReference type="Proteomes" id="UP000054053">
    <property type="component" value="Unassembled WGS sequence"/>
</dbReference>
<proteinExistence type="predicted"/>
<evidence type="ECO:0000313" key="4">
    <source>
        <dbReference type="Proteomes" id="UP000027002"/>
    </source>
</evidence>
<dbReference type="KEGG" id="uvi:66064038"/>
<reference evidence="2" key="1">
    <citation type="journal article" date="2016" name="Genome Announc.">
        <title>Genome Sequence of Ustilaginoidea virens IPU010, a Rice Pathogenic Fungus Causing False Smut.</title>
        <authorList>
            <person name="Kumagai T."/>
            <person name="Ishii T."/>
            <person name="Terai G."/>
            <person name="Umemura M."/>
            <person name="Machida M."/>
            <person name="Asai K."/>
        </authorList>
    </citation>
    <scope>NUCLEOTIDE SEQUENCE [LARGE SCALE GENOMIC DNA]</scope>
    <source>
        <strain evidence="2">IPU010</strain>
    </source>
</reference>
<dbReference type="Pfam" id="PF18922">
    <property type="entry name" value="DUF5672"/>
    <property type="match status" value="1"/>
</dbReference>
<accession>A0A063BR31</accession>
<reference evidence="5" key="2">
    <citation type="journal article" date="2016" name="Genome Announc.">
        <title>Genome sequence of Ustilaginoidea virens IPU010, a rice pathogenic fungus causing false smut.</title>
        <authorList>
            <person name="Kumagai T."/>
            <person name="Ishii T."/>
            <person name="Terai G."/>
            <person name="Umemura M."/>
            <person name="Machida M."/>
            <person name="Asai K."/>
        </authorList>
    </citation>
    <scope>NUCLEOTIDE SEQUENCE [LARGE SCALE GENOMIC DNA]</scope>
    <source>
        <strain evidence="5">IPU010</strain>
    </source>
</reference>
<dbReference type="STRING" id="1159556.A0A063BR31"/>
<evidence type="ECO:0000313" key="2">
    <source>
        <dbReference type="EMBL" id="GAO18824.1"/>
    </source>
</evidence>
<dbReference type="HOGENOM" id="CLU_048589_0_0_1"/>